<gene>
    <name evidence="6" type="ORF">BECKSD772E_GA0070983_101439</name>
    <name evidence="5" type="ORF">BECKSD772F_GA0070984_10295</name>
</gene>
<dbReference type="EMBL" id="CAADFU010000014">
    <property type="protein sequence ID" value="VFK42136.1"/>
    <property type="molecule type" value="Genomic_DNA"/>
</dbReference>
<dbReference type="InterPro" id="IPR017900">
    <property type="entry name" value="4Fe4S_Fe_S_CS"/>
</dbReference>
<keyword evidence="1" id="KW-0479">Metal-binding</keyword>
<proteinExistence type="predicted"/>
<feature type="domain" description="4Fe-4S ferredoxin-type" evidence="4">
    <location>
        <begin position="40"/>
        <end position="69"/>
    </location>
</feature>
<dbReference type="Gene3D" id="3.50.50.60">
    <property type="entry name" value="FAD/NAD(P)-binding domain"/>
    <property type="match status" value="2"/>
</dbReference>
<evidence type="ECO:0000256" key="1">
    <source>
        <dbReference type="ARBA" id="ARBA00022723"/>
    </source>
</evidence>
<dbReference type="InterPro" id="IPR028261">
    <property type="entry name" value="DPD_II"/>
</dbReference>
<evidence type="ECO:0000256" key="3">
    <source>
        <dbReference type="ARBA" id="ARBA00023014"/>
    </source>
</evidence>
<feature type="domain" description="4Fe-4S ferredoxin-type" evidence="4">
    <location>
        <begin position="81"/>
        <end position="110"/>
    </location>
</feature>
<dbReference type="PANTHER" id="PTHR42783:SF3">
    <property type="entry name" value="GLUTAMATE SYNTHASE [NADPH] SMALL CHAIN-RELATED"/>
    <property type="match status" value="1"/>
</dbReference>
<dbReference type="GO" id="GO:0051536">
    <property type="term" value="F:iron-sulfur cluster binding"/>
    <property type="evidence" value="ECO:0007669"/>
    <property type="project" value="UniProtKB-KW"/>
</dbReference>
<dbReference type="Gene3D" id="1.10.1060.10">
    <property type="entry name" value="Alpha-helical ferredoxin"/>
    <property type="match status" value="1"/>
</dbReference>
<dbReference type="PANTHER" id="PTHR42783">
    <property type="entry name" value="GLUTAMATE SYNTHASE [NADPH] SMALL CHAIN"/>
    <property type="match status" value="1"/>
</dbReference>
<evidence type="ECO:0000313" key="5">
    <source>
        <dbReference type="EMBL" id="VFK38857.1"/>
    </source>
</evidence>
<feature type="domain" description="4Fe-4S ferredoxin-type" evidence="4">
    <location>
        <begin position="177"/>
        <end position="208"/>
    </location>
</feature>
<protein>
    <submittedName>
        <fullName evidence="6">Glutamate synthase (NADPH/NADH) small chain</fullName>
    </submittedName>
</protein>
<name>A0A450YKU7_9GAMM</name>
<dbReference type="PROSITE" id="PS00198">
    <property type="entry name" value="4FE4S_FER_1"/>
    <property type="match status" value="1"/>
</dbReference>
<dbReference type="InterPro" id="IPR009051">
    <property type="entry name" value="Helical_ferredxn"/>
</dbReference>
<dbReference type="SUPFAM" id="SSF51971">
    <property type="entry name" value="Nucleotide-binding domain"/>
    <property type="match status" value="2"/>
</dbReference>
<accession>A0A450YKU7</accession>
<keyword evidence="3" id="KW-0411">Iron-sulfur</keyword>
<dbReference type="SUPFAM" id="SSF54862">
    <property type="entry name" value="4Fe-4S ferredoxins"/>
    <property type="match status" value="1"/>
</dbReference>
<dbReference type="AlphaFoldDB" id="A0A450YKU7"/>
<dbReference type="Gene3D" id="3.30.70.20">
    <property type="match status" value="1"/>
</dbReference>
<dbReference type="InterPro" id="IPR036188">
    <property type="entry name" value="FAD/NAD-bd_sf"/>
</dbReference>
<keyword evidence="2" id="KW-0408">Iron</keyword>
<sequence>MQMIVRDLLSPFTAWKNIFRDPVTIQDPIHDRPGAERYRGFHKNDIETCIGCGTCETICQNAAIDMVSVDGIPAKPGDSGLRPRIDYGRCCWCALCVDICMTGSLSMSNAYQWAESDPDAFRFTPGVDRKHWDDASLGYKRPEGHRLMPTARPHMAELEPDARIDSFTEIVQGYPIAEARLEADRCVACGLCIATCPTHMAIPDYIAAVRDGDYERGLALLYETNPFSEVCGRVCTHKCETVCAMKHEGEPIAIRWLKRHITDQVPYEKYRDIIDSHGVGSGGAPATGRKVAIIGAGPAGLTTAFDLARMGHGVVVYEAREKPGGMLRYGIPEYRLPYDIIDRDIEVITSLGVEIHCNSQVGKDITLDGLRDEYDAVLLSIGLHLGRSTRIPGSDHKAVMKSVDLLRAITEGKSVDAPPRVVVIGGGNVAMDIARSMARLQKKAHGQVDLTVTALEDFDHFLADPEEVTESREENVEILDARGPQEIIIDDKGNLVGLKTWQVLSIFDDQGRFAPSYDDSDERIHHADMVIEAIGQMSDTDLLGEALTERLEWNRGRIKVDDNCRTSESWLWAAGDCVKGPDVVHAVADGHTVAASINGYFKAKGEQT</sequence>
<dbReference type="PRINTS" id="PR00368">
    <property type="entry name" value="FADPNR"/>
</dbReference>
<organism evidence="6">
    <name type="scientific">Candidatus Kentrum sp. SD</name>
    <dbReference type="NCBI Taxonomy" id="2126332"/>
    <lineage>
        <taxon>Bacteria</taxon>
        <taxon>Pseudomonadati</taxon>
        <taxon>Pseudomonadota</taxon>
        <taxon>Gammaproteobacteria</taxon>
        <taxon>Candidatus Kentrum</taxon>
    </lineage>
</organism>
<dbReference type="InterPro" id="IPR017896">
    <property type="entry name" value="4Fe4S_Fe-S-bd"/>
</dbReference>
<dbReference type="GO" id="GO:0046872">
    <property type="term" value="F:metal ion binding"/>
    <property type="evidence" value="ECO:0007669"/>
    <property type="project" value="UniProtKB-KW"/>
</dbReference>
<dbReference type="SUPFAM" id="SSF46548">
    <property type="entry name" value="alpha-helical ferredoxin"/>
    <property type="match status" value="1"/>
</dbReference>
<evidence type="ECO:0000259" key="4">
    <source>
        <dbReference type="PROSITE" id="PS51379"/>
    </source>
</evidence>
<dbReference type="Pfam" id="PF07992">
    <property type="entry name" value="Pyr_redox_2"/>
    <property type="match status" value="1"/>
</dbReference>
<dbReference type="Pfam" id="PF14691">
    <property type="entry name" value="Fer4_20"/>
    <property type="match status" value="1"/>
</dbReference>
<dbReference type="PROSITE" id="PS51379">
    <property type="entry name" value="4FE4S_FER_2"/>
    <property type="match status" value="3"/>
</dbReference>
<evidence type="ECO:0000256" key="2">
    <source>
        <dbReference type="ARBA" id="ARBA00023004"/>
    </source>
</evidence>
<dbReference type="GO" id="GO:0016491">
    <property type="term" value="F:oxidoreductase activity"/>
    <property type="evidence" value="ECO:0007669"/>
    <property type="project" value="InterPro"/>
</dbReference>
<reference evidence="6" key="1">
    <citation type="submission" date="2019-02" db="EMBL/GenBank/DDBJ databases">
        <authorList>
            <person name="Gruber-Vodicka R. H."/>
            <person name="Seah K. B. B."/>
        </authorList>
    </citation>
    <scope>NUCLEOTIDE SEQUENCE</scope>
    <source>
        <strain evidence="6">BECK_S1320</strain>
        <strain evidence="5">BECK_S1321</strain>
    </source>
</reference>
<dbReference type="PRINTS" id="PR00469">
    <property type="entry name" value="PNDRDTASEII"/>
</dbReference>
<dbReference type="InterPro" id="IPR023753">
    <property type="entry name" value="FAD/NAD-binding_dom"/>
</dbReference>
<dbReference type="EMBL" id="CAADFR010000029">
    <property type="protein sequence ID" value="VFK38857.1"/>
    <property type="molecule type" value="Genomic_DNA"/>
</dbReference>
<evidence type="ECO:0000313" key="6">
    <source>
        <dbReference type="EMBL" id="VFK42136.1"/>
    </source>
</evidence>